<dbReference type="EMBL" id="PDXA01000010">
    <property type="protein sequence ID" value="RYN54414.1"/>
    <property type="molecule type" value="Genomic_DNA"/>
</dbReference>
<organism evidence="4 5">
    <name type="scientific">Alternaria tenuissima</name>
    <dbReference type="NCBI Taxonomy" id="119927"/>
    <lineage>
        <taxon>Eukaryota</taxon>
        <taxon>Fungi</taxon>
        <taxon>Dikarya</taxon>
        <taxon>Ascomycota</taxon>
        <taxon>Pezizomycotina</taxon>
        <taxon>Dothideomycetes</taxon>
        <taxon>Pleosporomycetidae</taxon>
        <taxon>Pleosporales</taxon>
        <taxon>Pleosporineae</taxon>
        <taxon>Pleosporaceae</taxon>
        <taxon>Alternaria</taxon>
        <taxon>Alternaria sect. Alternaria</taxon>
        <taxon>Alternaria alternata complex</taxon>
    </lineage>
</organism>
<reference evidence="5" key="1">
    <citation type="journal article" date="2019" name="bioRxiv">
        <title>Genomics, evolutionary history and diagnostics of the Alternaria alternata species group including apple and Asian pear pathotypes.</title>
        <authorList>
            <person name="Armitage A.D."/>
            <person name="Cockerton H.M."/>
            <person name="Sreenivasaprasad S."/>
            <person name="Woodhall J.W."/>
            <person name="Lane C.R."/>
            <person name="Harrison R.J."/>
            <person name="Clarkson J.P."/>
        </authorList>
    </citation>
    <scope>NUCLEOTIDE SEQUENCE [LARGE SCALE GENOMIC DNA]</scope>
    <source>
        <strain evidence="5">FERA 1082</strain>
    </source>
</reference>
<dbReference type="PROSITE" id="PS50837">
    <property type="entry name" value="NACHT"/>
    <property type="match status" value="1"/>
</dbReference>
<name>A0A4V1WNJ0_9PLEO</name>
<feature type="region of interest" description="Disordered" evidence="2">
    <location>
        <begin position="930"/>
        <end position="965"/>
    </location>
</feature>
<dbReference type="Proteomes" id="UP000292402">
    <property type="component" value="Unassembled WGS sequence"/>
</dbReference>
<keyword evidence="1" id="KW-0677">Repeat</keyword>
<comment type="caution">
    <text evidence="4">The sequence shown here is derived from an EMBL/GenBank/DDBJ whole genome shotgun (WGS) entry which is preliminary data.</text>
</comment>
<feature type="domain" description="NACHT" evidence="3">
    <location>
        <begin position="272"/>
        <end position="425"/>
    </location>
</feature>
<evidence type="ECO:0000256" key="1">
    <source>
        <dbReference type="ARBA" id="ARBA00022737"/>
    </source>
</evidence>
<dbReference type="Pfam" id="PF24883">
    <property type="entry name" value="NPHP3_N"/>
    <property type="match status" value="1"/>
</dbReference>
<dbReference type="InterPro" id="IPR007111">
    <property type="entry name" value="NACHT_NTPase"/>
</dbReference>
<dbReference type="PANTHER" id="PTHR10039">
    <property type="entry name" value="AMELOGENIN"/>
    <property type="match status" value="1"/>
</dbReference>
<dbReference type="Gene3D" id="3.40.50.300">
    <property type="entry name" value="P-loop containing nucleotide triphosphate hydrolases"/>
    <property type="match status" value="1"/>
</dbReference>
<gene>
    <name evidence="4" type="ORF">AA0114_g3771</name>
</gene>
<sequence length="965" mass="109348">MEALIAVGLAGNVVQFLQGAGTLIAEANAIRKSGSPSSLPDLQRLSTRLTDQAAALYTRLKACSATLKEEDQATECQEAGTRFITYLESLTSQSSSRLLRSAKTAIKFHWYSHRIDDFVAKLEKLRGSLTLATVLAFRTSSESSNDEILGHLREIRQDHKARNLDLEDIEKAVNIVDRGVHLQTSDRLDAIQDEIQSCLAEINELRSEVPLEERSRSRESEILRWLDFRQVFWRYESITKAYGQTYEWIHKSTTKHKNWSNFSLHLLEDRSEPYFINGKAGSGKSTLMKFIFDSPETDTALEEWAGASELVKLQFFFWDLGTALQKSQVGMLRALLHAVLDQHPELVPAVFPRLYRSWKASDADIEPQYIEMKEAFEMLIEKSRFLRLAVFIDGIDEFEGNHRDMALLLRSLASTNVKLIVSSRPLNACLDAFAGCPTLRLQELTRADMKTFVQGELSSKPSMACLMQRYPIRAPQLTIELLDKAEGVFIWVKLVVRLLADGLEDGDNLEELHARLMLLPSDLRDLYKNMFGKMRIGYQKQAAVIFRLLNQWRRCIRSQSLPGLVLSYAICPPTDVFEAPITRMTNEIFDWIMSTLEKRVRSRCCGLIELRFNEHTAAGWSVATTSGQAITVSDVNRTVVTYLHRTVSEFIAAPEVWKEICQLTNDMALEPTSSLASACLSTMKLANHSDRNMLKWYLEATAGFCRKSTITDPEVIQRYVYEMDRIMSELHENSLSLPDHRSHDSSLHWSVTSHSLKLDVIDPAVEKHASIHSFAAGRGLLPHLRLLPPDTDHEERFVIVLYALSMWKDQLSCTDHTKVSLEDASEALSYLLRNVSGPESVAFDTSLWRQALLLCTSMSTNPTSTWEAAQLLKIFLSTVSSPQSLWHESVKAWQSTSTNPTHVLKSFRSYTKAHPSHEGNALLHDLERLTGTKDSQSAKAEVNRKMAKKTRRKNKTKRRAISEAS</sequence>
<dbReference type="InterPro" id="IPR056884">
    <property type="entry name" value="NPHP3-like_N"/>
</dbReference>
<accession>A0A4V1WNJ0</accession>
<protein>
    <recommendedName>
        <fullName evidence="3">NACHT domain-containing protein</fullName>
    </recommendedName>
</protein>
<dbReference type="PANTHER" id="PTHR10039:SF5">
    <property type="entry name" value="NACHT DOMAIN-CONTAINING PROTEIN"/>
    <property type="match status" value="1"/>
</dbReference>
<dbReference type="InterPro" id="IPR027417">
    <property type="entry name" value="P-loop_NTPase"/>
</dbReference>
<evidence type="ECO:0000259" key="3">
    <source>
        <dbReference type="PROSITE" id="PS50837"/>
    </source>
</evidence>
<dbReference type="Pfam" id="PF25053">
    <property type="entry name" value="DUF7791"/>
    <property type="match status" value="1"/>
</dbReference>
<evidence type="ECO:0000313" key="5">
    <source>
        <dbReference type="Proteomes" id="UP000292402"/>
    </source>
</evidence>
<dbReference type="AlphaFoldDB" id="A0A4V1WNJ0"/>
<dbReference type="InterPro" id="IPR056693">
    <property type="entry name" value="DUF7791"/>
</dbReference>
<dbReference type="SUPFAM" id="SSF52540">
    <property type="entry name" value="P-loop containing nucleoside triphosphate hydrolases"/>
    <property type="match status" value="1"/>
</dbReference>
<proteinExistence type="predicted"/>
<feature type="compositionally biased region" description="Basic residues" evidence="2">
    <location>
        <begin position="945"/>
        <end position="959"/>
    </location>
</feature>
<evidence type="ECO:0000256" key="2">
    <source>
        <dbReference type="SAM" id="MobiDB-lite"/>
    </source>
</evidence>
<evidence type="ECO:0000313" key="4">
    <source>
        <dbReference type="EMBL" id="RYN54414.1"/>
    </source>
</evidence>